<dbReference type="STRING" id="65489.A0A0D3FMD7"/>
<name>A0A0D3FMD7_9ORYZ</name>
<dbReference type="FunFam" id="3.30.200.20:FF:000099">
    <property type="entry name" value="Serine/threonine-protein kinase BLUS1"/>
    <property type="match status" value="2"/>
</dbReference>
<keyword evidence="2" id="KW-0547">Nucleotide-binding</keyword>
<dbReference type="SUPFAM" id="SSF56112">
    <property type="entry name" value="Protein kinase-like (PK-like)"/>
    <property type="match status" value="2"/>
</dbReference>
<keyword evidence="3" id="KW-0175">Coiled coil</keyword>
<dbReference type="eggNOG" id="KOG0582">
    <property type="taxonomic scope" value="Eukaryota"/>
</dbReference>
<dbReference type="Pfam" id="PF00069">
    <property type="entry name" value="Pkinase"/>
    <property type="match status" value="2"/>
</dbReference>
<evidence type="ECO:0000313" key="7">
    <source>
        <dbReference type="Proteomes" id="UP000026960"/>
    </source>
</evidence>
<dbReference type="PaxDb" id="65489-OBART03G29450.1"/>
<evidence type="ECO:0000256" key="4">
    <source>
        <dbReference type="SAM" id="MobiDB-lite"/>
    </source>
</evidence>
<dbReference type="InterPro" id="IPR000719">
    <property type="entry name" value="Prot_kinase_dom"/>
</dbReference>
<feature type="region of interest" description="Disordered" evidence="4">
    <location>
        <begin position="830"/>
        <end position="878"/>
    </location>
</feature>
<sequence>MAGDHYHQQARYPLDAGSYRLLCKIGSGVSAVVYKAACVPLGSAVVAIKAIDLERSRANLDEVWREAKAMALLSHRNVLRAHCSFTVGSHLWVVMPFMAAGSLHSILSHGFPDGLPEQCIAVVLRDTLRALCYLHEQGRIHRDIKAGNILVDSDGSVKLADFGVSASIYETAPSTSSAFSGPINHAPPPSGAALSSSCFNDMAGTPYWMAPEVIHSHVGYGIKADIWSFGITALELAHGRPPLSHLPPSKSMLMRITSRVRLEVDASSSSSEGSSSAARKKKKFSKAFKDMVSSCLCQEPAKRPSAEKLLRHPFFKGCRSRDYDYLVRNVLDAVPTVEERCRDSTQLCGCARGARCVSPCRHASGGNWCFGRRQRSALWVVEEEAKVVAASSAPGGGEGRSSVGCSGSVGRGLSTALGLGKTAPPLEIFGATMTPVASGAMMVAVAASSDDNGGSRRDAWETALGPRARYPLDAGSYRLLCKIGSGVSAVVYKAACVPLGSAVVAIKAIDLERSRANLDEVWREAKAMALLSHRNVLRAHCSFTVGSHLWVVMPFMAAGSLHSILSHGFPDGLPEQCIAVVLRDTLRALCYLHEQGRIHRDIKAGNILVDSDGSVKLADFGVSASIYETAPSTSSAFSGPINHAPPPSGAALSSSCFNDMAGTPYWMAPEVIHSHVGYGIKADIWSFGITALELAHGRPPLSHLPPSKSMLMRITSRVRLEVDASSSSSEGSSSAARKKKKFSKAFKDMVSSCLCQEPAKRPSAEKLLRHPFFKGCRSRDYDYLVRNVLDAVPTVEERCRDSTQLCGCARGARCVSPCRRISGWNFNEESFELDPTDKPPEQQQQPCFPFHHDNDDDDDDDDMVEHEQERQDGKDGLSDVAVPHLVTILGSLEMQRDMVMQVLEGDGGGGGGGETAGREEMLVGYVRELEKRVQELSTEVEEEMARNAHLQELLHERACENHTDSSHTSGSR</sequence>
<dbReference type="Gene3D" id="3.30.200.20">
    <property type="entry name" value="Phosphorylase Kinase, domain 1"/>
    <property type="match status" value="2"/>
</dbReference>
<feature type="coiled-coil region" evidence="3">
    <location>
        <begin position="926"/>
        <end position="953"/>
    </location>
</feature>
<dbReference type="SMART" id="SM00220">
    <property type="entry name" value="S_TKc"/>
    <property type="match status" value="2"/>
</dbReference>
<feature type="compositionally biased region" description="Basic and acidic residues" evidence="4">
    <location>
        <begin position="865"/>
        <end position="877"/>
    </location>
</feature>
<evidence type="ECO:0000256" key="2">
    <source>
        <dbReference type="PROSITE-ProRule" id="PRU10141"/>
    </source>
</evidence>
<dbReference type="GO" id="GO:0043539">
    <property type="term" value="F:protein serine/threonine kinase activator activity"/>
    <property type="evidence" value="ECO:0007669"/>
    <property type="project" value="InterPro"/>
</dbReference>
<dbReference type="Gramene" id="OBART03G29450.1">
    <property type="protein sequence ID" value="OBART03G29450.1"/>
    <property type="gene ID" value="OBART03G29450"/>
</dbReference>
<organism evidence="6">
    <name type="scientific">Oryza barthii</name>
    <dbReference type="NCBI Taxonomy" id="65489"/>
    <lineage>
        <taxon>Eukaryota</taxon>
        <taxon>Viridiplantae</taxon>
        <taxon>Streptophyta</taxon>
        <taxon>Embryophyta</taxon>
        <taxon>Tracheophyta</taxon>
        <taxon>Spermatophyta</taxon>
        <taxon>Magnoliopsida</taxon>
        <taxon>Liliopsida</taxon>
        <taxon>Poales</taxon>
        <taxon>Poaceae</taxon>
        <taxon>BOP clade</taxon>
        <taxon>Oryzoideae</taxon>
        <taxon>Oryzeae</taxon>
        <taxon>Oryzinae</taxon>
        <taxon>Oryza</taxon>
    </lineage>
</organism>
<evidence type="ECO:0000313" key="6">
    <source>
        <dbReference type="EnsemblPlants" id="OBART03G29450.1"/>
    </source>
</evidence>
<accession>A0A0D3FMD7</accession>
<comment type="similarity">
    <text evidence="1">Belongs to the protein kinase superfamily. STE Ser/Thr protein kinase family. STE20 subfamily.</text>
</comment>
<evidence type="ECO:0000256" key="3">
    <source>
        <dbReference type="SAM" id="Coils"/>
    </source>
</evidence>
<dbReference type="GO" id="GO:0004672">
    <property type="term" value="F:protein kinase activity"/>
    <property type="evidence" value="ECO:0007669"/>
    <property type="project" value="InterPro"/>
</dbReference>
<evidence type="ECO:0000256" key="1">
    <source>
        <dbReference type="ARBA" id="ARBA00008874"/>
    </source>
</evidence>
<evidence type="ECO:0000259" key="5">
    <source>
        <dbReference type="PROSITE" id="PS50011"/>
    </source>
</evidence>
<keyword evidence="7" id="KW-1185">Reference proteome</keyword>
<dbReference type="PROSITE" id="PS00107">
    <property type="entry name" value="PROTEIN_KINASE_ATP"/>
    <property type="match status" value="2"/>
</dbReference>
<dbReference type="PANTHER" id="PTHR48014:SF7">
    <property type="entry name" value="SERINE_THREONINE-PROTEIN KINASE BLUS1"/>
    <property type="match status" value="1"/>
</dbReference>
<dbReference type="Proteomes" id="UP000026960">
    <property type="component" value="Chromosome 3"/>
</dbReference>
<dbReference type="InterPro" id="IPR047173">
    <property type="entry name" value="STRAD_A/B-like"/>
</dbReference>
<dbReference type="HOGENOM" id="CLU_305327_0_0_1"/>
<keyword evidence="2" id="KW-0067">ATP-binding</keyword>
<feature type="compositionally biased region" description="Acidic residues" evidence="4">
    <location>
        <begin position="855"/>
        <end position="864"/>
    </location>
</feature>
<protein>
    <recommendedName>
        <fullName evidence="5">Protein kinase domain-containing protein</fullName>
    </recommendedName>
</protein>
<dbReference type="InterPro" id="IPR011009">
    <property type="entry name" value="Kinase-like_dom_sf"/>
</dbReference>
<feature type="binding site" evidence="2">
    <location>
        <position position="507"/>
    </location>
    <ligand>
        <name>ATP</name>
        <dbReference type="ChEBI" id="CHEBI:30616"/>
    </ligand>
</feature>
<reference evidence="6" key="1">
    <citation type="journal article" date="2009" name="Rice">
        <title>De Novo Next Generation Sequencing of Plant Genomes.</title>
        <authorList>
            <person name="Rounsley S."/>
            <person name="Marri P.R."/>
            <person name="Yu Y."/>
            <person name="He R."/>
            <person name="Sisneros N."/>
            <person name="Goicoechea J.L."/>
            <person name="Lee S.J."/>
            <person name="Angelova A."/>
            <person name="Kudrna D."/>
            <person name="Luo M."/>
            <person name="Affourtit J."/>
            <person name="Desany B."/>
            <person name="Knight J."/>
            <person name="Niazi F."/>
            <person name="Egholm M."/>
            <person name="Wing R.A."/>
        </authorList>
    </citation>
    <scope>NUCLEOTIDE SEQUENCE [LARGE SCALE GENOMIC DNA]</scope>
    <source>
        <strain evidence="6">cv. IRGC 105608</strain>
    </source>
</reference>
<proteinExistence type="inferred from homology"/>
<dbReference type="AlphaFoldDB" id="A0A0D3FMD7"/>
<dbReference type="EnsemblPlants" id="OBART03G29450.1">
    <property type="protein sequence ID" value="OBART03G29450.1"/>
    <property type="gene ID" value="OBART03G29450"/>
</dbReference>
<dbReference type="GO" id="GO:0005524">
    <property type="term" value="F:ATP binding"/>
    <property type="evidence" value="ECO:0007669"/>
    <property type="project" value="UniProtKB-UniRule"/>
</dbReference>
<dbReference type="PROSITE" id="PS50011">
    <property type="entry name" value="PROTEIN_KINASE_DOM"/>
    <property type="match status" value="2"/>
</dbReference>
<feature type="domain" description="Protein kinase" evidence="5">
    <location>
        <begin position="19"/>
        <end position="315"/>
    </location>
</feature>
<dbReference type="InterPro" id="IPR017441">
    <property type="entry name" value="Protein_kinase_ATP_BS"/>
</dbReference>
<feature type="domain" description="Protein kinase" evidence="5">
    <location>
        <begin position="477"/>
        <end position="773"/>
    </location>
</feature>
<feature type="binding site" evidence="2">
    <location>
        <position position="49"/>
    </location>
    <ligand>
        <name>ATP</name>
        <dbReference type="ChEBI" id="CHEBI:30616"/>
    </ligand>
</feature>
<reference evidence="6" key="2">
    <citation type="submission" date="2015-03" db="UniProtKB">
        <authorList>
            <consortium name="EnsemblPlants"/>
        </authorList>
    </citation>
    <scope>IDENTIFICATION</scope>
</reference>
<dbReference type="Gene3D" id="1.10.510.10">
    <property type="entry name" value="Transferase(Phosphotransferase) domain 1"/>
    <property type="match status" value="2"/>
</dbReference>
<dbReference type="PANTHER" id="PTHR48014">
    <property type="entry name" value="SERINE/THREONINE-PROTEIN KINASE FRAY2"/>
    <property type="match status" value="1"/>
</dbReference>